<evidence type="ECO:0000313" key="6">
    <source>
        <dbReference type="EMBL" id="MCO1334850.1"/>
    </source>
</evidence>
<dbReference type="InterPro" id="IPR011078">
    <property type="entry name" value="PyrdxlP_homeostasis"/>
</dbReference>
<dbReference type="AlphaFoldDB" id="A0A9X2EPB2"/>
<dbReference type="PROSITE" id="PS01211">
    <property type="entry name" value="UPF0001"/>
    <property type="match status" value="1"/>
</dbReference>
<dbReference type="PIRSF" id="PIRSF004848">
    <property type="entry name" value="YBL036c_PLPDEIII"/>
    <property type="match status" value="1"/>
</dbReference>
<reference evidence="6" key="1">
    <citation type="journal article" date="2022" name="Arch. Microbiol.">
        <title>Microbulbifer okhotskensis sp. nov., isolated from a deep bottom sediment of the Okhotsk Sea.</title>
        <authorList>
            <person name="Romanenko L."/>
            <person name="Kurilenko V."/>
            <person name="Otstavnykh N."/>
            <person name="Velansky P."/>
            <person name="Isaeva M."/>
            <person name="Mikhailov V."/>
        </authorList>
    </citation>
    <scope>NUCLEOTIDE SEQUENCE</scope>
    <source>
        <strain evidence="6">OS29</strain>
    </source>
</reference>
<protein>
    <recommendedName>
        <fullName evidence="2">Pyridoxal phosphate homeostasis protein</fullName>
        <shortName evidence="2">PLP homeostasis protein</shortName>
    </recommendedName>
</protein>
<dbReference type="RefSeq" id="WP_252466532.1">
    <property type="nucleotide sequence ID" value="NZ_JALBWM010000040.1"/>
</dbReference>
<dbReference type="InterPro" id="IPR001608">
    <property type="entry name" value="Ala_racemase_N"/>
</dbReference>
<comment type="caution">
    <text evidence="6">The sequence shown here is derived from an EMBL/GenBank/DDBJ whole genome shotgun (WGS) entry which is preliminary data.</text>
</comment>
<dbReference type="EMBL" id="JALBWM010000040">
    <property type="protein sequence ID" value="MCO1334850.1"/>
    <property type="molecule type" value="Genomic_DNA"/>
</dbReference>
<evidence type="ECO:0000256" key="1">
    <source>
        <dbReference type="ARBA" id="ARBA00022898"/>
    </source>
</evidence>
<name>A0A9X2EPB2_9GAMM</name>
<evidence type="ECO:0000259" key="5">
    <source>
        <dbReference type="Pfam" id="PF01168"/>
    </source>
</evidence>
<proteinExistence type="inferred from homology"/>
<dbReference type="NCBIfam" id="TIGR00044">
    <property type="entry name" value="YggS family pyridoxal phosphate-dependent enzyme"/>
    <property type="match status" value="1"/>
</dbReference>
<dbReference type="HAMAP" id="MF_02087">
    <property type="entry name" value="PLP_homeostasis"/>
    <property type="match status" value="1"/>
</dbReference>
<comment type="similarity">
    <text evidence="2 4">Belongs to the pyridoxal phosphate-binding protein YggS/PROSC family.</text>
</comment>
<dbReference type="Pfam" id="PF01168">
    <property type="entry name" value="Ala_racemase_N"/>
    <property type="match status" value="1"/>
</dbReference>
<evidence type="ECO:0000313" key="7">
    <source>
        <dbReference type="Proteomes" id="UP001139028"/>
    </source>
</evidence>
<keyword evidence="7" id="KW-1185">Reference proteome</keyword>
<gene>
    <name evidence="6" type="ORF">MO867_10910</name>
</gene>
<dbReference type="CDD" id="cd06824">
    <property type="entry name" value="PLPDE_III_Yggs_like"/>
    <property type="match status" value="1"/>
</dbReference>
<evidence type="ECO:0000256" key="4">
    <source>
        <dbReference type="RuleBase" id="RU004514"/>
    </source>
</evidence>
<dbReference type="InterPro" id="IPR029066">
    <property type="entry name" value="PLP-binding_barrel"/>
</dbReference>
<organism evidence="6 7">
    <name type="scientific">Microbulbifer okhotskensis</name>
    <dbReference type="NCBI Taxonomy" id="2926617"/>
    <lineage>
        <taxon>Bacteria</taxon>
        <taxon>Pseudomonadati</taxon>
        <taxon>Pseudomonadota</taxon>
        <taxon>Gammaproteobacteria</taxon>
        <taxon>Cellvibrionales</taxon>
        <taxon>Microbulbiferaceae</taxon>
        <taxon>Microbulbifer</taxon>
    </lineage>
</organism>
<keyword evidence="1 2" id="KW-0663">Pyridoxal phosphate</keyword>
<dbReference type="Proteomes" id="UP001139028">
    <property type="component" value="Unassembled WGS sequence"/>
</dbReference>
<dbReference type="GO" id="GO:0030170">
    <property type="term" value="F:pyridoxal phosphate binding"/>
    <property type="evidence" value="ECO:0007669"/>
    <property type="project" value="UniProtKB-UniRule"/>
</dbReference>
<accession>A0A9X2EPB2</accession>
<dbReference type="FunFam" id="3.20.20.10:FF:000018">
    <property type="entry name" value="Pyridoxal phosphate homeostasis protein"/>
    <property type="match status" value="1"/>
</dbReference>
<comment type="cofactor">
    <cofactor evidence="3">
        <name>pyridoxal 5'-phosphate</name>
        <dbReference type="ChEBI" id="CHEBI:597326"/>
    </cofactor>
</comment>
<dbReference type="PANTHER" id="PTHR10146">
    <property type="entry name" value="PROLINE SYNTHETASE CO-TRANSCRIBED BACTERIAL HOMOLOG PROTEIN"/>
    <property type="match status" value="1"/>
</dbReference>
<evidence type="ECO:0000256" key="3">
    <source>
        <dbReference type="PIRSR" id="PIRSR004848-1"/>
    </source>
</evidence>
<dbReference type="Gene3D" id="3.20.20.10">
    <property type="entry name" value="Alanine racemase"/>
    <property type="match status" value="1"/>
</dbReference>
<evidence type="ECO:0000256" key="2">
    <source>
        <dbReference type="HAMAP-Rule" id="MF_02087"/>
    </source>
</evidence>
<feature type="modified residue" description="N6-(pyridoxal phosphate)lysine" evidence="2 3">
    <location>
        <position position="38"/>
    </location>
</feature>
<comment type="function">
    <text evidence="2">Pyridoxal 5'-phosphate (PLP)-binding protein, which is involved in PLP homeostasis.</text>
</comment>
<feature type="domain" description="Alanine racemase N-terminal" evidence="5">
    <location>
        <begin position="33"/>
        <end position="230"/>
    </location>
</feature>
<sequence length="235" mass="26103">MRKETIVENLNAVGVRIVTCCNNCGRNPSEITLLAVSKTRPAQDLRIAYSAGQRHFGENYLQEALEKQDALSDLDIHWHFIGPLQSNKSRAVAERFQWIHTVDRLKIAQRLSSQRPGYMAPLNICLQVNIDGEQSKSGIAPQDLVALAREVVKMPGLRLRGLMAIPTVRRDACGQRKPFIELAALLQSLCRQFPDQTLDTLSIGMSRDMEAAIACGATVVRIGTDIFGGRNYSDE</sequence>
<dbReference type="PANTHER" id="PTHR10146:SF14">
    <property type="entry name" value="PYRIDOXAL PHOSPHATE HOMEOSTASIS PROTEIN"/>
    <property type="match status" value="1"/>
</dbReference>
<dbReference type="SUPFAM" id="SSF51419">
    <property type="entry name" value="PLP-binding barrel"/>
    <property type="match status" value="1"/>
</dbReference>